<organism evidence="1 2">
    <name type="scientific">Thanatephorus cucumeris (strain AG1-IB / isolate 7/3/14)</name>
    <name type="common">Lettuce bottom rot fungus</name>
    <name type="synonym">Rhizoctonia solani</name>
    <dbReference type="NCBI Taxonomy" id="1108050"/>
    <lineage>
        <taxon>Eukaryota</taxon>
        <taxon>Fungi</taxon>
        <taxon>Dikarya</taxon>
        <taxon>Basidiomycota</taxon>
        <taxon>Agaricomycotina</taxon>
        <taxon>Agaricomycetes</taxon>
        <taxon>Cantharellales</taxon>
        <taxon>Ceratobasidiaceae</taxon>
        <taxon>Rhizoctonia</taxon>
        <taxon>Rhizoctonia solani AG-1</taxon>
    </lineage>
</organism>
<proteinExistence type="predicted"/>
<dbReference type="EMBL" id="LN679129">
    <property type="protein sequence ID" value="CEL58445.1"/>
    <property type="molecule type" value="Genomic_DNA"/>
</dbReference>
<keyword evidence="2" id="KW-1185">Reference proteome</keyword>
<dbReference type="OrthoDB" id="3238373at2759"/>
<reference evidence="1 2" key="1">
    <citation type="submission" date="2014-11" db="EMBL/GenBank/DDBJ databases">
        <authorList>
            <person name="Wibberg Daniel"/>
        </authorList>
    </citation>
    <scope>NUCLEOTIDE SEQUENCE [LARGE SCALE GENOMIC DNA]</scope>
    <source>
        <strain evidence="1">Rhizoctonia solani AG1-IB 7/3/14</strain>
    </source>
</reference>
<evidence type="ECO:0000313" key="1">
    <source>
        <dbReference type="EMBL" id="CEL58445.1"/>
    </source>
</evidence>
<accession>A0A0B7FL90</accession>
<name>A0A0B7FL90_THACB</name>
<sequence length="353" mass="40434">MTPMYIEDIQPRLQGSNDSNPIMITRVTAEQFRNYLFAITCRPGDKDYSILADRNRKYWDGRLQSVCALYTDVAILSRFFGMVDLEAWAINALQFMFTDHLDKFTKSASRKWSTDSLLRLRSLSRDTSLESPVVSFIQYFICSNLEDMADPFCPDDPCNVYACIDLFNIVKKSNVDPSLLGCTFLKLLSLGRRSWAWTQHTNRKDRAILHIAQVRFIDTAAELKSLRWLRTTPTCRELTEDYWCATCKAKVMAAWNRCFRDLGKGLGSDLPLKDVSLLSQVGKNRWIFHEECTSGLAQCCGFRGWCFLPLPDGMLNKIDSQIKSIYEEIATVYKEIAGYDKSKAICLESTDPL</sequence>
<dbReference type="Proteomes" id="UP000059188">
    <property type="component" value="Unassembled WGS sequence"/>
</dbReference>
<protein>
    <submittedName>
        <fullName evidence="1">Uncharacterized protein</fullName>
    </submittedName>
</protein>
<evidence type="ECO:0000313" key="2">
    <source>
        <dbReference type="Proteomes" id="UP000059188"/>
    </source>
</evidence>
<gene>
    <name evidence="1" type="ORF">RSOLAG1IB_08552</name>
</gene>
<dbReference type="AlphaFoldDB" id="A0A0B7FL90"/>